<dbReference type="PROSITE" id="PS50982">
    <property type="entry name" value="MBD"/>
    <property type="match status" value="1"/>
</dbReference>
<reference evidence="8 9" key="1">
    <citation type="submission" date="2021-06" db="EMBL/GenBank/DDBJ databases">
        <title>Chromosome-level genome assembly of the red-tail catfish (Hemibagrus wyckioides).</title>
        <authorList>
            <person name="Shao F."/>
        </authorList>
    </citation>
    <scope>NUCLEOTIDE SEQUENCE [LARGE SCALE GENOMIC DNA]</scope>
    <source>
        <strain evidence="8">EC202008001</strain>
        <tissue evidence="8">Blood</tissue>
    </source>
</reference>
<dbReference type="InterPro" id="IPR002857">
    <property type="entry name" value="Znf_CXXC"/>
</dbReference>
<feature type="domain" description="MBD" evidence="6">
    <location>
        <begin position="96"/>
        <end position="166"/>
    </location>
</feature>
<feature type="region of interest" description="Disordered" evidence="5">
    <location>
        <begin position="770"/>
        <end position="812"/>
    </location>
</feature>
<dbReference type="InterPro" id="IPR016177">
    <property type="entry name" value="DNA-bd_dom_sf"/>
</dbReference>
<feature type="compositionally biased region" description="Basic residues" evidence="5">
    <location>
        <begin position="380"/>
        <end position="390"/>
    </location>
</feature>
<evidence type="ECO:0000256" key="2">
    <source>
        <dbReference type="ARBA" id="ARBA00022771"/>
    </source>
</evidence>
<proteinExistence type="predicted"/>
<feature type="compositionally biased region" description="Acidic residues" evidence="5">
    <location>
        <begin position="43"/>
        <end position="69"/>
    </location>
</feature>
<dbReference type="InterPro" id="IPR001739">
    <property type="entry name" value="Methyl_CpG_DNA-bd"/>
</dbReference>
<feature type="compositionally biased region" description="Acidic residues" evidence="5">
    <location>
        <begin position="568"/>
        <end position="588"/>
    </location>
</feature>
<dbReference type="Proteomes" id="UP000824219">
    <property type="component" value="Linkage Group LG05"/>
</dbReference>
<keyword evidence="2 4" id="KW-0863">Zinc-finger</keyword>
<feature type="region of interest" description="Disordered" evidence="5">
    <location>
        <begin position="1"/>
        <end position="94"/>
    </location>
</feature>
<dbReference type="Gene3D" id="3.30.890.10">
    <property type="entry name" value="Methyl-cpg-binding Protein 2, Chain A"/>
    <property type="match status" value="1"/>
</dbReference>
<gene>
    <name evidence="8" type="ORF">KOW79_004546</name>
</gene>
<dbReference type="AlphaFoldDB" id="A0A9D3P1N1"/>
<evidence type="ECO:0008006" key="10">
    <source>
        <dbReference type="Google" id="ProtNLM"/>
    </source>
</evidence>
<evidence type="ECO:0000256" key="3">
    <source>
        <dbReference type="ARBA" id="ARBA00022833"/>
    </source>
</evidence>
<dbReference type="Pfam" id="PF01429">
    <property type="entry name" value="MBD"/>
    <property type="match status" value="1"/>
</dbReference>
<feature type="compositionally biased region" description="Pro residues" evidence="5">
    <location>
        <begin position="770"/>
        <end position="789"/>
    </location>
</feature>
<feature type="compositionally biased region" description="Low complexity" evidence="5">
    <location>
        <begin position="216"/>
        <end position="230"/>
    </location>
</feature>
<feature type="region of interest" description="Disordered" evidence="5">
    <location>
        <begin position="380"/>
        <end position="435"/>
    </location>
</feature>
<dbReference type="GO" id="GO:0003677">
    <property type="term" value="F:DNA binding"/>
    <property type="evidence" value="ECO:0007669"/>
    <property type="project" value="InterPro"/>
</dbReference>
<feature type="compositionally biased region" description="Basic residues" evidence="5">
    <location>
        <begin position="546"/>
        <end position="564"/>
    </location>
</feature>
<feature type="region of interest" description="Disordered" evidence="5">
    <location>
        <begin position="165"/>
        <end position="256"/>
    </location>
</feature>
<feature type="compositionally biased region" description="Acidic residues" evidence="5">
    <location>
        <begin position="411"/>
        <end position="429"/>
    </location>
</feature>
<evidence type="ECO:0000256" key="4">
    <source>
        <dbReference type="PROSITE-ProRule" id="PRU00509"/>
    </source>
</evidence>
<evidence type="ECO:0000259" key="7">
    <source>
        <dbReference type="PROSITE" id="PS51058"/>
    </source>
</evidence>
<organism evidence="8 9">
    <name type="scientific">Hemibagrus wyckioides</name>
    <dbReference type="NCBI Taxonomy" id="337641"/>
    <lineage>
        <taxon>Eukaryota</taxon>
        <taxon>Metazoa</taxon>
        <taxon>Chordata</taxon>
        <taxon>Craniata</taxon>
        <taxon>Vertebrata</taxon>
        <taxon>Euteleostomi</taxon>
        <taxon>Actinopterygii</taxon>
        <taxon>Neopterygii</taxon>
        <taxon>Teleostei</taxon>
        <taxon>Ostariophysi</taxon>
        <taxon>Siluriformes</taxon>
        <taxon>Bagridae</taxon>
        <taxon>Hemibagrus</taxon>
    </lineage>
</organism>
<evidence type="ECO:0000259" key="6">
    <source>
        <dbReference type="PROSITE" id="PS50982"/>
    </source>
</evidence>
<feature type="compositionally biased region" description="Basic residues" evidence="5">
    <location>
        <begin position="509"/>
        <end position="526"/>
    </location>
</feature>
<evidence type="ECO:0000313" key="8">
    <source>
        <dbReference type="EMBL" id="KAG7332712.1"/>
    </source>
</evidence>
<dbReference type="Pfam" id="PF02008">
    <property type="entry name" value="zf-CXXC"/>
    <property type="match status" value="1"/>
</dbReference>
<keyword evidence="3" id="KW-0862">Zinc</keyword>
<feature type="compositionally biased region" description="Basic and acidic residues" evidence="5">
    <location>
        <begin position="1"/>
        <end position="17"/>
    </location>
</feature>
<evidence type="ECO:0000256" key="5">
    <source>
        <dbReference type="SAM" id="MobiDB-lite"/>
    </source>
</evidence>
<keyword evidence="9" id="KW-1185">Reference proteome</keyword>
<dbReference type="GO" id="GO:0008270">
    <property type="term" value="F:zinc ion binding"/>
    <property type="evidence" value="ECO:0007669"/>
    <property type="project" value="UniProtKB-KW"/>
</dbReference>
<dbReference type="EMBL" id="JAHKSW010000005">
    <property type="protein sequence ID" value="KAG7332712.1"/>
    <property type="molecule type" value="Genomic_DNA"/>
</dbReference>
<dbReference type="SUPFAM" id="SSF54171">
    <property type="entry name" value="DNA-binding domain"/>
    <property type="match status" value="1"/>
</dbReference>
<comment type="caution">
    <text evidence="8">The sequence shown here is derived from an EMBL/GenBank/DDBJ whole genome shotgun (WGS) entry which is preliminary data.</text>
</comment>
<feature type="region of interest" description="Disordered" evidence="5">
    <location>
        <begin position="499"/>
        <end position="595"/>
    </location>
</feature>
<evidence type="ECO:0000256" key="1">
    <source>
        <dbReference type="ARBA" id="ARBA00022723"/>
    </source>
</evidence>
<feature type="domain" description="CXXC-type" evidence="7">
    <location>
        <begin position="433"/>
        <end position="480"/>
    </location>
</feature>
<protein>
    <recommendedName>
        <fullName evidence="10">Methyl-CpG-binding domain protein 1</fullName>
    </recommendedName>
</protein>
<dbReference type="OrthoDB" id="10072024at2759"/>
<accession>A0A9D3P1N1</accession>
<dbReference type="SMART" id="SM00391">
    <property type="entry name" value="MBD"/>
    <property type="match status" value="1"/>
</dbReference>
<name>A0A9D3P1N1_9TELE</name>
<keyword evidence="1" id="KW-0479">Metal-binding</keyword>
<sequence length="958" mass="105687">MEGVTEELREHAEKGQDEAGPALADDTLPIGKDDPSVPAVMDPGEDETEPPPDWLEPLEDCEDEGDEGVEIDRSSERRNRRGKNAARRRGRPSVSANCAWVDCPDLGSGWKRKVIFWRAGKSATYYLSPKGVRFRSKVQLAKHLKADLALFDYKEGKFVDAITPRKRRKTRVKEGTRRSRLSSSRAKTPDLDNARTSENLSTPPQNGPLSPQRPHLIPIPLSISPPLKSSYRSPPELTPVSPTILQQPSPSPSLKLDDLTVQTNSVSQSWLQSSLAPVSPIKTPESDFPPYPNGQTDLHPNPATQLDPEGGIKDHGLPPLEGCANCGCKYPGMGSGKQLLCRKCRPRRNQHPHIIFRKVGQDRWILGNSKNDISLKKKIPSLGKRRHSSKSLRLMAQQEKEKEEIKKEVQQDSDDDDDGPDGGPDDDDDCGPRKRKRRMCGQCKACLRNENCGKCDFCLDKTRYGGPNKLRQKCRFRQCQVRSRLQTGSLKYARSVDLVDSGQGEPSSRKHGRHWGRRKMKRRSRSSKYCTDDENDDDGKYEGRHSPRKGRRGRPKKHGHHFKRVKDEEEDKGSDPDIEDEGPGDLEQDPFVVCDDGSSGFYESEELYSNNYIQDGPDLDMIRSSAPQPVEVEFPELPQAPGLVYAVPALPDGSQLISSVLPNGVPLQLSALPGTHAPLMLDDVLGKAAPQQHPEVLSSNGPPLRLSDFLRNHGLELVEVDTTIPQILPAPPIAPPMASSTAPPIPLSIVPSTAPSILPSTAPSILPPTAPSILPPTAPPILPPTAPPSHEPECQGEPPSPEVYSLPDSTESSSIQGSGLLELLTSLRRTILPAHWVGVVANGPILQLFQCSKLSPMADTVLQIEPDFFYQISVQNQPLLPTHAVYERHPARLTSVSKVVTLLLDLEEMNVCQGYQSFEANSQREPLLCARAALCQLLVPQDEDCCEKCQECNPLIKS</sequence>
<feature type="compositionally biased region" description="Polar residues" evidence="5">
    <location>
        <begin position="196"/>
        <end position="209"/>
    </location>
</feature>
<feature type="compositionally biased region" description="Basic and acidic residues" evidence="5">
    <location>
        <begin position="398"/>
        <end position="410"/>
    </location>
</feature>
<feature type="compositionally biased region" description="Basic residues" evidence="5">
    <location>
        <begin position="78"/>
        <end position="91"/>
    </location>
</feature>
<dbReference type="PROSITE" id="PS51058">
    <property type="entry name" value="ZF_CXXC"/>
    <property type="match status" value="1"/>
</dbReference>
<evidence type="ECO:0000313" key="9">
    <source>
        <dbReference type="Proteomes" id="UP000824219"/>
    </source>
</evidence>